<accession>A0A4Y7IKS6</accession>
<dbReference type="PANTHER" id="PTHR13931:SF2">
    <property type="entry name" value="UBIQUITIN CONJUGATION FACTOR E4 B"/>
    <property type="match status" value="1"/>
</dbReference>
<keyword evidence="2" id="KW-0808">Transferase</keyword>
<evidence type="ECO:0000256" key="2">
    <source>
        <dbReference type="ARBA" id="ARBA00022679"/>
    </source>
</evidence>
<dbReference type="EMBL" id="CM010715">
    <property type="protein sequence ID" value="RZC48065.1"/>
    <property type="molecule type" value="Genomic_DNA"/>
</dbReference>
<dbReference type="AlphaFoldDB" id="A0A4Y7IKS6"/>
<dbReference type="GO" id="GO:0005737">
    <property type="term" value="C:cytoplasm"/>
    <property type="evidence" value="ECO:0007669"/>
    <property type="project" value="TreeGrafter"/>
</dbReference>
<name>A0A4Y7IKS6_PAPSO</name>
<dbReference type="UniPathway" id="UPA00143"/>
<dbReference type="SUPFAM" id="SSF57850">
    <property type="entry name" value="RING/U-box"/>
    <property type="match status" value="1"/>
</dbReference>
<organism evidence="4 5">
    <name type="scientific">Papaver somniferum</name>
    <name type="common">Opium poppy</name>
    <dbReference type="NCBI Taxonomy" id="3469"/>
    <lineage>
        <taxon>Eukaryota</taxon>
        <taxon>Viridiplantae</taxon>
        <taxon>Streptophyta</taxon>
        <taxon>Embryophyta</taxon>
        <taxon>Tracheophyta</taxon>
        <taxon>Spermatophyta</taxon>
        <taxon>Magnoliopsida</taxon>
        <taxon>Ranunculales</taxon>
        <taxon>Papaveraceae</taxon>
        <taxon>Papaveroideae</taxon>
        <taxon>Papaver</taxon>
    </lineage>
</organism>
<evidence type="ECO:0000256" key="1">
    <source>
        <dbReference type="ARBA" id="ARBA00004906"/>
    </source>
</evidence>
<dbReference type="SMART" id="SM00504">
    <property type="entry name" value="Ubox"/>
    <property type="match status" value="1"/>
</dbReference>
<sequence length="98" mass="11503">MEDPVILPSDARMDRVDIQNHISKFQIDPFTRDYLTEDMIVSDDNLKARIQEFISGMDPNDSTGAQSDPDTEIVYYPRRVEWYRFQQCRYTYGIPGCT</sequence>
<protein>
    <recommendedName>
        <fullName evidence="3">U-box domain-containing protein</fullName>
    </recommendedName>
</protein>
<dbReference type="InterPro" id="IPR045132">
    <property type="entry name" value="UBE4"/>
</dbReference>
<comment type="pathway">
    <text evidence="1">Protein modification; protein ubiquitination.</text>
</comment>
<reference evidence="4 5" key="1">
    <citation type="journal article" date="2018" name="Science">
        <title>The opium poppy genome and morphinan production.</title>
        <authorList>
            <person name="Guo L."/>
            <person name="Winzer T."/>
            <person name="Yang X."/>
            <person name="Li Y."/>
            <person name="Ning Z."/>
            <person name="He Z."/>
            <person name="Teodor R."/>
            <person name="Lu Y."/>
            <person name="Bowser T.A."/>
            <person name="Graham I.A."/>
            <person name="Ye K."/>
        </authorList>
    </citation>
    <scope>NUCLEOTIDE SEQUENCE [LARGE SCALE GENOMIC DNA]</scope>
    <source>
        <strain evidence="5">cv. HN1</strain>
        <tissue evidence="4">Leaves</tissue>
    </source>
</reference>
<dbReference type="GO" id="GO:0005634">
    <property type="term" value="C:nucleus"/>
    <property type="evidence" value="ECO:0007669"/>
    <property type="project" value="TreeGrafter"/>
</dbReference>
<dbReference type="GO" id="GO:0000209">
    <property type="term" value="P:protein polyubiquitination"/>
    <property type="evidence" value="ECO:0007669"/>
    <property type="project" value="TreeGrafter"/>
</dbReference>
<proteinExistence type="predicted"/>
<dbReference type="Gene3D" id="3.30.40.10">
    <property type="entry name" value="Zinc/RING finger domain, C3HC4 (zinc finger)"/>
    <property type="match status" value="1"/>
</dbReference>
<dbReference type="Gramene" id="RZC48065">
    <property type="protein sequence ID" value="RZC48065"/>
    <property type="gene ID" value="C5167_041023"/>
</dbReference>
<dbReference type="InterPro" id="IPR013083">
    <property type="entry name" value="Znf_RING/FYVE/PHD"/>
</dbReference>
<dbReference type="InterPro" id="IPR003613">
    <property type="entry name" value="Ubox_domain"/>
</dbReference>
<feature type="domain" description="U-box" evidence="3">
    <location>
        <begin position="1"/>
        <end position="53"/>
    </location>
</feature>
<dbReference type="Proteomes" id="UP000316621">
    <property type="component" value="Chromosome 1"/>
</dbReference>
<dbReference type="STRING" id="3469.A0A4Y7IKS6"/>
<keyword evidence="5" id="KW-1185">Reference proteome</keyword>
<evidence type="ECO:0000313" key="5">
    <source>
        <dbReference type="Proteomes" id="UP000316621"/>
    </source>
</evidence>
<evidence type="ECO:0000259" key="3">
    <source>
        <dbReference type="SMART" id="SM00504"/>
    </source>
</evidence>
<dbReference type="Pfam" id="PF04564">
    <property type="entry name" value="U-box"/>
    <property type="match status" value="1"/>
</dbReference>
<dbReference type="GO" id="GO:0036503">
    <property type="term" value="P:ERAD pathway"/>
    <property type="evidence" value="ECO:0007669"/>
    <property type="project" value="InterPro"/>
</dbReference>
<gene>
    <name evidence="4" type="ORF">C5167_041023</name>
</gene>
<evidence type="ECO:0000313" key="4">
    <source>
        <dbReference type="EMBL" id="RZC48065.1"/>
    </source>
</evidence>
<dbReference type="GO" id="GO:0034450">
    <property type="term" value="F:ubiquitin-ubiquitin ligase activity"/>
    <property type="evidence" value="ECO:0007669"/>
    <property type="project" value="InterPro"/>
</dbReference>
<dbReference type="GO" id="GO:0000151">
    <property type="term" value="C:ubiquitin ligase complex"/>
    <property type="evidence" value="ECO:0007669"/>
    <property type="project" value="InterPro"/>
</dbReference>
<dbReference type="PANTHER" id="PTHR13931">
    <property type="entry name" value="UBIQUITINATION FACTOR E4"/>
    <property type="match status" value="1"/>
</dbReference>